<reference evidence="1" key="1">
    <citation type="journal article" date="2020" name="Stud. Mycol.">
        <title>101 Dothideomycetes genomes: a test case for predicting lifestyles and emergence of pathogens.</title>
        <authorList>
            <person name="Haridas S."/>
            <person name="Albert R."/>
            <person name="Binder M."/>
            <person name="Bloem J."/>
            <person name="Labutti K."/>
            <person name="Salamov A."/>
            <person name="Andreopoulos B."/>
            <person name="Baker S."/>
            <person name="Barry K."/>
            <person name="Bills G."/>
            <person name="Bluhm B."/>
            <person name="Cannon C."/>
            <person name="Castanera R."/>
            <person name="Culley D."/>
            <person name="Daum C."/>
            <person name="Ezra D."/>
            <person name="Gonzalez J."/>
            <person name="Henrissat B."/>
            <person name="Kuo A."/>
            <person name="Liang C."/>
            <person name="Lipzen A."/>
            <person name="Lutzoni F."/>
            <person name="Magnuson J."/>
            <person name="Mondo S."/>
            <person name="Nolan M."/>
            <person name="Ohm R."/>
            <person name="Pangilinan J."/>
            <person name="Park H.-J."/>
            <person name="Ramirez L."/>
            <person name="Alfaro M."/>
            <person name="Sun H."/>
            <person name="Tritt A."/>
            <person name="Yoshinaga Y."/>
            <person name="Zwiers L.-H."/>
            <person name="Turgeon B."/>
            <person name="Goodwin S."/>
            <person name="Spatafora J."/>
            <person name="Crous P."/>
            <person name="Grigoriev I."/>
        </authorList>
    </citation>
    <scope>NUCLEOTIDE SEQUENCE</scope>
    <source>
        <strain evidence="1">CBS 122368</strain>
    </source>
</reference>
<dbReference type="SUPFAM" id="SSF53335">
    <property type="entry name" value="S-adenosyl-L-methionine-dependent methyltransferases"/>
    <property type="match status" value="1"/>
</dbReference>
<protein>
    <submittedName>
        <fullName evidence="1">DUF574-domain-containing protein</fullName>
    </submittedName>
</protein>
<dbReference type="EMBL" id="ML987197">
    <property type="protein sequence ID" value="KAF2247656.1"/>
    <property type="molecule type" value="Genomic_DNA"/>
</dbReference>
<sequence length="281" mass="32093">MSAVKVHPNGLDEYHDRSKAAPARPVVARMYDWYLNGTHSYAVDRQAGEEVERAIPDIKPLVQENRAFLRRAVRWLAKNGVTQFIDVGSGLPTAGNTHETVLKVSPKAMILYVDIEETVVEEGNEFIEKTGWSEQVGMIQGNALDPTSIVNHPETKRIIDFSKPVALMHVALIHFFHEPQYVPVLDFWKKKLVKESAFVMTHCTSDDRDREAHKKVEDVYNRTPTPVLFRPRKEIVLIMDGWEVVEPGVVRPKDWKMEEMEEGEQDPPVTAMWWVAVGKLV</sequence>
<dbReference type="GeneID" id="54582693"/>
<organism evidence="1 2">
    <name type="scientific">Trematosphaeria pertusa</name>
    <dbReference type="NCBI Taxonomy" id="390896"/>
    <lineage>
        <taxon>Eukaryota</taxon>
        <taxon>Fungi</taxon>
        <taxon>Dikarya</taxon>
        <taxon>Ascomycota</taxon>
        <taxon>Pezizomycotina</taxon>
        <taxon>Dothideomycetes</taxon>
        <taxon>Pleosporomycetidae</taxon>
        <taxon>Pleosporales</taxon>
        <taxon>Massarineae</taxon>
        <taxon>Trematosphaeriaceae</taxon>
        <taxon>Trematosphaeria</taxon>
    </lineage>
</organism>
<dbReference type="RefSeq" id="XP_033682660.1">
    <property type="nucleotide sequence ID" value="XM_033829363.1"/>
</dbReference>
<keyword evidence="2" id="KW-1185">Reference proteome</keyword>
<accession>A0A6A6IB68</accession>
<evidence type="ECO:0000313" key="2">
    <source>
        <dbReference type="Proteomes" id="UP000800094"/>
    </source>
</evidence>
<evidence type="ECO:0000313" key="1">
    <source>
        <dbReference type="EMBL" id="KAF2247656.1"/>
    </source>
</evidence>
<gene>
    <name evidence="1" type="ORF">BU26DRAFT_520752</name>
</gene>
<proteinExistence type="predicted"/>
<dbReference type="Pfam" id="PF04672">
    <property type="entry name" value="Methyltransf_19"/>
    <property type="match status" value="1"/>
</dbReference>
<dbReference type="PIRSF" id="PIRSF017393">
    <property type="entry name" value="MTase_SAV2177"/>
    <property type="match status" value="1"/>
</dbReference>
<dbReference type="Gene3D" id="3.40.50.150">
    <property type="entry name" value="Vaccinia Virus protein VP39"/>
    <property type="match status" value="1"/>
</dbReference>
<dbReference type="OrthoDB" id="4889334at2759"/>
<dbReference type="InterPro" id="IPR006764">
    <property type="entry name" value="SAM_dep_MeTrfase_SAV2177_type"/>
</dbReference>
<dbReference type="AlphaFoldDB" id="A0A6A6IB68"/>
<dbReference type="InterPro" id="IPR029063">
    <property type="entry name" value="SAM-dependent_MTases_sf"/>
</dbReference>
<dbReference type="Proteomes" id="UP000800094">
    <property type="component" value="Unassembled WGS sequence"/>
</dbReference>
<name>A0A6A6IB68_9PLEO</name>